<feature type="compositionally biased region" description="Polar residues" evidence="1">
    <location>
        <begin position="46"/>
        <end position="62"/>
    </location>
</feature>
<evidence type="ECO:0000256" key="1">
    <source>
        <dbReference type="SAM" id="MobiDB-lite"/>
    </source>
</evidence>
<protein>
    <submittedName>
        <fullName evidence="2">Uncharacterized protein</fullName>
    </submittedName>
</protein>
<sequence>MGIFSETGRITPPMIGITLERCTVFFASECSEHYLLQHSRRHEENQPSSSLQNREYNKSSCNRLKDSSRVLTSTTQAKRYPFSSLQLLI</sequence>
<dbReference type="AlphaFoldDB" id="A0A8T0SGS2"/>
<name>A0A8T0SGS2_PANVG</name>
<evidence type="ECO:0000313" key="2">
    <source>
        <dbReference type="EMBL" id="KAG2597457.1"/>
    </source>
</evidence>
<comment type="caution">
    <text evidence="2">The sequence shown here is derived from an EMBL/GenBank/DDBJ whole genome shotgun (WGS) entry which is preliminary data.</text>
</comment>
<organism evidence="2 3">
    <name type="scientific">Panicum virgatum</name>
    <name type="common">Blackwell switchgrass</name>
    <dbReference type="NCBI Taxonomy" id="38727"/>
    <lineage>
        <taxon>Eukaryota</taxon>
        <taxon>Viridiplantae</taxon>
        <taxon>Streptophyta</taxon>
        <taxon>Embryophyta</taxon>
        <taxon>Tracheophyta</taxon>
        <taxon>Spermatophyta</taxon>
        <taxon>Magnoliopsida</taxon>
        <taxon>Liliopsida</taxon>
        <taxon>Poales</taxon>
        <taxon>Poaceae</taxon>
        <taxon>PACMAD clade</taxon>
        <taxon>Panicoideae</taxon>
        <taxon>Panicodae</taxon>
        <taxon>Paniceae</taxon>
        <taxon>Panicinae</taxon>
        <taxon>Panicum</taxon>
        <taxon>Panicum sect. Hiantes</taxon>
    </lineage>
</organism>
<reference evidence="2 3" key="1">
    <citation type="submission" date="2020-05" db="EMBL/GenBank/DDBJ databases">
        <title>WGS assembly of Panicum virgatum.</title>
        <authorList>
            <person name="Lovell J.T."/>
            <person name="Jenkins J."/>
            <person name="Shu S."/>
            <person name="Juenger T.E."/>
            <person name="Schmutz J."/>
        </authorList>
    </citation>
    <scope>NUCLEOTIDE SEQUENCE [LARGE SCALE GENOMIC DNA]</scope>
    <source>
        <strain evidence="3">cv. AP13</strain>
    </source>
</reference>
<dbReference type="Proteomes" id="UP000823388">
    <property type="component" value="Chromosome 5K"/>
</dbReference>
<keyword evidence="3" id="KW-1185">Reference proteome</keyword>
<evidence type="ECO:0000313" key="3">
    <source>
        <dbReference type="Proteomes" id="UP000823388"/>
    </source>
</evidence>
<dbReference type="EMBL" id="CM029045">
    <property type="protein sequence ID" value="KAG2597457.1"/>
    <property type="molecule type" value="Genomic_DNA"/>
</dbReference>
<proteinExistence type="predicted"/>
<gene>
    <name evidence="2" type="ORF">PVAP13_5KG230400</name>
</gene>
<feature type="region of interest" description="Disordered" evidence="1">
    <location>
        <begin position="39"/>
        <end position="62"/>
    </location>
</feature>
<accession>A0A8T0SGS2</accession>